<keyword evidence="13 22" id="KW-0067">ATP-binding</keyword>
<evidence type="ECO:0000256" key="17">
    <source>
        <dbReference type="ARBA" id="ARBA00023136"/>
    </source>
</evidence>
<feature type="binding site" evidence="21">
    <location>
        <position position="69"/>
    </location>
    <ligand>
        <name>substrate</name>
    </ligand>
</feature>
<dbReference type="GO" id="GO:0005524">
    <property type="term" value="F:ATP binding"/>
    <property type="evidence" value="ECO:0007669"/>
    <property type="project" value="UniProtKB-KW"/>
</dbReference>
<gene>
    <name evidence="25" type="ORF">PN36_19740</name>
</gene>
<keyword evidence="10 23" id="KW-0479">Metal-binding</keyword>
<dbReference type="Gene3D" id="1.10.287.3610">
    <property type="match status" value="1"/>
</dbReference>
<accession>A0A0A6PE76</accession>
<evidence type="ECO:0000256" key="1">
    <source>
        <dbReference type="ARBA" id="ARBA00004429"/>
    </source>
</evidence>
<feature type="binding site" evidence="22">
    <location>
        <position position="28"/>
    </location>
    <ligand>
        <name>ATP</name>
        <dbReference type="ChEBI" id="CHEBI:30616"/>
    </ligand>
</feature>
<evidence type="ECO:0000256" key="21">
    <source>
        <dbReference type="PIRSR" id="PIRSR600829-2"/>
    </source>
</evidence>
<feature type="binding site" evidence="23">
    <location>
        <position position="76"/>
    </location>
    <ligand>
        <name>a divalent metal cation</name>
        <dbReference type="ChEBI" id="CHEBI:60240"/>
    </ligand>
</feature>
<name>A0A0A6PE76_9GAMM</name>
<comment type="subcellular location">
    <subcellularLocation>
        <location evidence="1 24">Cell inner membrane</location>
        <topology evidence="1 24">Multi-pass membrane protein</topology>
    </subcellularLocation>
</comment>
<evidence type="ECO:0000256" key="15">
    <source>
        <dbReference type="ARBA" id="ARBA00022989"/>
    </source>
</evidence>
<keyword evidence="7 24" id="KW-0997">Cell inner membrane</keyword>
<keyword evidence="26" id="KW-1185">Reference proteome</keyword>
<evidence type="ECO:0000313" key="26">
    <source>
        <dbReference type="Proteomes" id="UP000030428"/>
    </source>
</evidence>
<evidence type="ECO:0000256" key="16">
    <source>
        <dbReference type="ARBA" id="ARBA00023098"/>
    </source>
</evidence>
<keyword evidence="5" id="KW-1003">Cell membrane</keyword>
<evidence type="ECO:0000313" key="25">
    <source>
        <dbReference type="EMBL" id="KHD08564.1"/>
    </source>
</evidence>
<keyword evidence="16 24" id="KW-0443">Lipid metabolism</keyword>
<proteinExistence type="inferred from homology"/>
<feature type="binding site" evidence="22">
    <location>
        <position position="76"/>
    </location>
    <ligand>
        <name>ATP</name>
        <dbReference type="ChEBI" id="CHEBI:30616"/>
    </ligand>
</feature>
<evidence type="ECO:0000256" key="12">
    <source>
        <dbReference type="ARBA" id="ARBA00022777"/>
    </source>
</evidence>
<feature type="binding site" evidence="21">
    <location>
        <position position="98"/>
    </location>
    <ligand>
        <name>substrate</name>
    </ligand>
</feature>
<feature type="binding site" evidence="21">
    <location>
        <position position="55"/>
    </location>
    <ligand>
        <name>substrate</name>
    </ligand>
</feature>
<keyword evidence="8 24" id="KW-0808">Transferase</keyword>
<dbReference type="CDD" id="cd14264">
    <property type="entry name" value="DAGK_IM"/>
    <property type="match status" value="1"/>
</dbReference>
<keyword evidence="19 24" id="KW-1208">Phospholipid metabolism</keyword>
<dbReference type="GO" id="GO:0004143">
    <property type="term" value="F:ATP-dependent diacylglycerol kinase activity"/>
    <property type="evidence" value="ECO:0007669"/>
    <property type="project" value="UniProtKB-EC"/>
</dbReference>
<evidence type="ECO:0000256" key="2">
    <source>
        <dbReference type="ARBA" id="ARBA00005967"/>
    </source>
</evidence>
<feature type="binding site" evidence="22">
    <location>
        <position position="16"/>
    </location>
    <ligand>
        <name>ATP</name>
        <dbReference type="ChEBI" id="CHEBI:30616"/>
    </ligand>
</feature>
<evidence type="ECO:0000256" key="24">
    <source>
        <dbReference type="RuleBase" id="RU363065"/>
    </source>
</evidence>
<keyword evidence="17 24" id="KW-0472">Membrane</keyword>
<evidence type="ECO:0000256" key="6">
    <source>
        <dbReference type="ARBA" id="ARBA00022516"/>
    </source>
</evidence>
<comment type="catalytic activity">
    <reaction evidence="24">
        <text>a 1,2-diacyl-sn-glycerol + ATP = a 1,2-diacyl-sn-glycero-3-phosphate + ADP + H(+)</text>
        <dbReference type="Rhea" id="RHEA:10272"/>
        <dbReference type="ChEBI" id="CHEBI:15378"/>
        <dbReference type="ChEBI" id="CHEBI:17815"/>
        <dbReference type="ChEBI" id="CHEBI:30616"/>
        <dbReference type="ChEBI" id="CHEBI:58608"/>
        <dbReference type="ChEBI" id="CHEBI:456216"/>
        <dbReference type="EC" id="2.7.1.107"/>
    </reaction>
</comment>
<feature type="binding site" evidence="23">
    <location>
        <position position="28"/>
    </location>
    <ligand>
        <name>a divalent metal cation</name>
        <dbReference type="ChEBI" id="CHEBI:60240"/>
    </ligand>
</feature>
<dbReference type="GO" id="GO:0005886">
    <property type="term" value="C:plasma membrane"/>
    <property type="evidence" value="ECO:0007669"/>
    <property type="project" value="UniProtKB-SubCell"/>
</dbReference>
<keyword evidence="9 24" id="KW-0812">Transmembrane</keyword>
<dbReference type="PANTHER" id="PTHR34299">
    <property type="entry name" value="DIACYLGLYCEROL KINASE"/>
    <property type="match status" value="1"/>
</dbReference>
<dbReference type="AlphaFoldDB" id="A0A0A6PE76"/>
<feature type="active site" description="Proton acceptor" evidence="20">
    <location>
        <position position="69"/>
    </location>
</feature>
<protein>
    <recommendedName>
        <fullName evidence="4 24">Diacylglycerol kinase</fullName>
        <ecNumber evidence="3 24">2.7.1.107</ecNumber>
    </recommendedName>
</protein>
<dbReference type="InterPro" id="IPR033718">
    <property type="entry name" value="DAGK_prok"/>
</dbReference>
<comment type="caution">
    <text evidence="25">The sequence shown here is derived from an EMBL/GenBank/DDBJ whole genome shotgun (WGS) entry which is preliminary data.</text>
</comment>
<evidence type="ECO:0000256" key="20">
    <source>
        <dbReference type="PIRSR" id="PIRSR600829-1"/>
    </source>
</evidence>
<feature type="binding site" evidence="21">
    <location>
        <begin position="112"/>
        <end position="117"/>
    </location>
    <ligand>
        <name>substrate</name>
    </ligand>
</feature>
<dbReference type="InterPro" id="IPR036945">
    <property type="entry name" value="DAGK_sf"/>
</dbReference>
<evidence type="ECO:0000256" key="9">
    <source>
        <dbReference type="ARBA" id="ARBA00022692"/>
    </source>
</evidence>
<dbReference type="EMBL" id="JSZA02000083">
    <property type="protein sequence ID" value="KHD08564.1"/>
    <property type="molecule type" value="Genomic_DNA"/>
</dbReference>
<evidence type="ECO:0000256" key="8">
    <source>
        <dbReference type="ARBA" id="ARBA00022679"/>
    </source>
</evidence>
<keyword evidence="11 22" id="KW-0547">Nucleotide-binding</keyword>
<keyword evidence="15 24" id="KW-1133">Transmembrane helix</keyword>
<evidence type="ECO:0000256" key="19">
    <source>
        <dbReference type="ARBA" id="ARBA00023264"/>
    </source>
</evidence>
<feature type="binding site" evidence="22">
    <location>
        <begin position="85"/>
        <end position="87"/>
    </location>
    <ligand>
        <name>ATP</name>
        <dbReference type="ChEBI" id="CHEBI:30616"/>
    </ligand>
</feature>
<dbReference type="PANTHER" id="PTHR34299:SF1">
    <property type="entry name" value="DIACYLGLYCEROL KINASE"/>
    <property type="match status" value="1"/>
</dbReference>
<evidence type="ECO:0000256" key="23">
    <source>
        <dbReference type="PIRSR" id="PIRSR600829-4"/>
    </source>
</evidence>
<evidence type="ECO:0000256" key="4">
    <source>
        <dbReference type="ARBA" id="ARBA00017575"/>
    </source>
</evidence>
<dbReference type="Pfam" id="PF01219">
    <property type="entry name" value="DAGK_prokar"/>
    <property type="match status" value="1"/>
</dbReference>
<feature type="transmembrane region" description="Helical" evidence="24">
    <location>
        <begin position="31"/>
        <end position="49"/>
    </location>
</feature>
<comment type="function">
    <text evidence="24">Catalyzes the ATP-dependent phosphorylation of sn-l,2-diacylglycerol (DAG) to phosphatidic acid. Involved in the recycling of diacylglycerol produced as a by-product during membrane-derived oligosaccharide (MDO) biosynthesis.</text>
</comment>
<evidence type="ECO:0000256" key="5">
    <source>
        <dbReference type="ARBA" id="ARBA00022475"/>
    </source>
</evidence>
<feature type="binding site" evidence="22">
    <location>
        <begin position="94"/>
        <end position="95"/>
    </location>
    <ligand>
        <name>ATP</name>
        <dbReference type="ChEBI" id="CHEBI:30616"/>
    </ligand>
</feature>
<organism evidence="25 26">
    <name type="scientific">Candidatus Thiomargarita nelsonii</name>
    <dbReference type="NCBI Taxonomy" id="1003181"/>
    <lineage>
        <taxon>Bacteria</taxon>
        <taxon>Pseudomonadati</taxon>
        <taxon>Pseudomonadota</taxon>
        <taxon>Gammaproteobacteria</taxon>
        <taxon>Thiotrichales</taxon>
        <taxon>Thiotrichaceae</taxon>
        <taxon>Thiomargarita</taxon>
    </lineage>
</organism>
<keyword evidence="14 23" id="KW-0460">Magnesium</keyword>
<feature type="binding site" evidence="22">
    <location>
        <position position="9"/>
    </location>
    <ligand>
        <name>ATP</name>
        <dbReference type="ChEBI" id="CHEBI:30616"/>
    </ligand>
</feature>
<feature type="transmembrane region" description="Helical" evidence="24">
    <location>
        <begin position="96"/>
        <end position="117"/>
    </location>
</feature>
<dbReference type="Proteomes" id="UP000030428">
    <property type="component" value="Unassembled WGS sequence"/>
</dbReference>
<keyword evidence="18" id="KW-0594">Phospholipid biosynthesis</keyword>
<dbReference type="EC" id="2.7.1.107" evidence="3 24"/>
<reference evidence="25 26" key="1">
    <citation type="journal article" date="2016" name="Front. Microbiol.">
        <title>Single-Cell (Meta-)Genomics of a Dimorphic Candidatus Thiomargarita nelsonii Reveals Genomic Plasticity.</title>
        <authorList>
            <person name="Flood B.E."/>
            <person name="Fliss P."/>
            <person name="Jones D.S."/>
            <person name="Dick G.J."/>
            <person name="Jain S."/>
            <person name="Kaster A.K."/>
            <person name="Winkel M."/>
            <person name="Mussmann M."/>
            <person name="Bailey J."/>
        </authorList>
    </citation>
    <scope>NUCLEOTIDE SEQUENCE [LARGE SCALE GENOMIC DNA]</scope>
    <source>
        <strain evidence="25">Hydrate Ridge</strain>
    </source>
</reference>
<evidence type="ECO:0000256" key="18">
    <source>
        <dbReference type="ARBA" id="ARBA00023209"/>
    </source>
</evidence>
<evidence type="ECO:0000256" key="13">
    <source>
        <dbReference type="ARBA" id="ARBA00022840"/>
    </source>
</evidence>
<evidence type="ECO:0000256" key="3">
    <source>
        <dbReference type="ARBA" id="ARBA00012133"/>
    </source>
</evidence>
<comment type="similarity">
    <text evidence="2 24">Belongs to the bacterial diacylglycerol kinase family.</text>
</comment>
<evidence type="ECO:0000256" key="7">
    <source>
        <dbReference type="ARBA" id="ARBA00022519"/>
    </source>
</evidence>
<evidence type="ECO:0000256" key="11">
    <source>
        <dbReference type="ARBA" id="ARBA00022741"/>
    </source>
</evidence>
<evidence type="ECO:0000256" key="10">
    <source>
        <dbReference type="ARBA" id="ARBA00022723"/>
    </source>
</evidence>
<evidence type="ECO:0000256" key="22">
    <source>
        <dbReference type="PIRSR" id="PIRSR600829-3"/>
    </source>
</evidence>
<feature type="binding site" evidence="21">
    <location>
        <begin position="30"/>
        <end position="34"/>
    </location>
    <ligand>
        <name>substrate</name>
    </ligand>
</feature>
<dbReference type="GO" id="GO:0046872">
    <property type="term" value="F:metal ion binding"/>
    <property type="evidence" value="ECO:0007669"/>
    <property type="project" value="UniProtKB-KW"/>
</dbReference>
<comment type="cofactor">
    <cofactor evidence="23">
        <name>Mg(2+)</name>
        <dbReference type="ChEBI" id="CHEBI:18420"/>
    </cofactor>
    <text evidence="23">Mn(2+), Zn(2+), Cd(2+) and Co(2+) support activity to lesser extents.</text>
</comment>
<keyword evidence="6" id="KW-0444">Lipid biosynthesis</keyword>
<keyword evidence="12 24" id="KW-0418">Kinase</keyword>
<feature type="binding site" evidence="21">
    <location>
        <position position="9"/>
    </location>
    <ligand>
        <name>substrate</name>
    </ligand>
</feature>
<evidence type="ECO:0000256" key="14">
    <source>
        <dbReference type="ARBA" id="ARBA00022842"/>
    </source>
</evidence>
<dbReference type="InterPro" id="IPR000829">
    <property type="entry name" value="DAGK"/>
</dbReference>
<sequence length="118" mass="12984">MNQDTGLTRLVKAFGYSVAGFKAAWLNEAAFRQELVLSIILIPIAFWLGENGIERALLISCLLLVLLTELLNSAIEAVADRLTQERHPLIKRAKDAGSAAVFIALCYSVLVWGLVLWS</sequence>
<dbReference type="GO" id="GO:0006654">
    <property type="term" value="P:phosphatidic acid biosynthetic process"/>
    <property type="evidence" value="ECO:0007669"/>
    <property type="project" value="InterPro"/>
</dbReference>
<feature type="transmembrane region" description="Helical" evidence="24">
    <location>
        <begin position="55"/>
        <end position="75"/>
    </location>
</feature>